<keyword evidence="2" id="KW-1185">Reference proteome</keyword>
<evidence type="ECO:0000313" key="1">
    <source>
        <dbReference type="EMBL" id="PZV85562.1"/>
    </source>
</evidence>
<comment type="caution">
    <text evidence="1">The sequence shown here is derived from an EMBL/GenBank/DDBJ whole genome shotgun (WGS) entry which is preliminary data.</text>
</comment>
<organism evidence="1 2">
    <name type="scientific">Algoriphagus aquaeductus</name>
    <dbReference type="NCBI Taxonomy" id="475299"/>
    <lineage>
        <taxon>Bacteria</taxon>
        <taxon>Pseudomonadati</taxon>
        <taxon>Bacteroidota</taxon>
        <taxon>Cytophagia</taxon>
        <taxon>Cytophagales</taxon>
        <taxon>Cyclobacteriaceae</taxon>
        <taxon>Algoriphagus</taxon>
    </lineage>
</organism>
<evidence type="ECO:0000313" key="2">
    <source>
        <dbReference type="Proteomes" id="UP000248917"/>
    </source>
</evidence>
<proteinExistence type="predicted"/>
<accession>A0A326S2W8</accession>
<dbReference type="RefSeq" id="WP_111391993.1">
    <property type="nucleotide sequence ID" value="NZ_JBJINY010000059.1"/>
</dbReference>
<dbReference type="Proteomes" id="UP000248917">
    <property type="component" value="Unassembled WGS sequence"/>
</dbReference>
<protein>
    <submittedName>
        <fullName evidence="1">Uncharacterized protein</fullName>
    </submittedName>
</protein>
<dbReference type="InterPro" id="IPR046037">
    <property type="entry name" value="DUF5995"/>
</dbReference>
<dbReference type="OrthoDB" id="583431at2"/>
<name>A0A326S2W8_9BACT</name>
<sequence>MKTIEEVLVRMDQIVEECKNQQSRIGFFAILYRQVTRRVWDGILAGEFEDNPRMEVLDVLFAKRFIDAYELWKTGQKPTESWRLAFEASKSSGHLTLQHLFLGINAHINLDLGIAASETMKGKNLAAIKGDFDKINSVLAELVDGVKANISMVSPIFGWLIPLAKGKDEMLLNFSIQVARDGAWKYAGEYHAYPNKDFQIQDRDKNISALAKKLINPGKFLGFLIKIVAFAEWKSVSRTMDQLDQVANETLQGF</sequence>
<dbReference type="EMBL" id="QKTX01000003">
    <property type="protein sequence ID" value="PZV85562.1"/>
    <property type="molecule type" value="Genomic_DNA"/>
</dbReference>
<dbReference type="AlphaFoldDB" id="A0A326S2W8"/>
<reference evidence="1 2" key="1">
    <citation type="submission" date="2018-06" db="EMBL/GenBank/DDBJ databases">
        <title>Genomic Encyclopedia of Archaeal and Bacterial Type Strains, Phase II (KMG-II): from individual species to whole genera.</title>
        <authorList>
            <person name="Goeker M."/>
        </authorList>
    </citation>
    <scope>NUCLEOTIDE SEQUENCE [LARGE SCALE GENOMIC DNA]</scope>
    <source>
        <strain evidence="1 2">T4</strain>
    </source>
</reference>
<gene>
    <name evidence="1" type="ORF">CLV31_103354</name>
</gene>
<dbReference type="Pfam" id="PF19458">
    <property type="entry name" value="DUF5995"/>
    <property type="match status" value="1"/>
</dbReference>